<keyword evidence="2" id="KW-1185">Reference proteome</keyword>
<protein>
    <submittedName>
        <fullName evidence="1">Uncharacterized protein</fullName>
    </submittedName>
</protein>
<gene>
    <name evidence="1" type="ORF">FHL15_009881</name>
</gene>
<dbReference type="AlphaFoldDB" id="A0A553HMK1"/>
<reference evidence="2" key="1">
    <citation type="submission" date="2019-06" db="EMBL/GenBank/DDBJ databases">
        <title>Draft genome sequence of the griseofulvin-producing fungus Xylaria cubensis strain G536.</title>
        <authorList>
            <person name="Mead M.E."/>
            <person name="Raja H.A."/>
            <person name="Steenwyk J.L."/>
            <person name="Knowles S.L."/>
            <person name="Oberlies N.H."/>
            <person name="Rokas A."/>
        </authorList>
    </citation>
    <scope>NUCLEOTIDE SEQUENCE [LARGE SCALE GENOMIC DNA]</scope>
    <source>
        <strain evidence="2">G536</strain>
    </source>
</reference>
<organism evidence="1 2">
    <name type="scientific">Xylaria flabelliformis</name>
    <dbReference type="NCBI Taxonomy" id="2512241"/>
    <lineage>
        <taxon>Eukaryota</taxon>
        <taxon>Fungi</taxon>
        <taxon>Dikarya</taxon>
        <taxon>Ascomycota</taxon>
        <taxon>Pezizomycotina</taxon>
        <taxon>Sordariomycetes</taxon>
        <taxon>Xylariomycetidae</taxon>
        <taxon>Xylariales</taxon>
        <taxon>Xylariaceae</taxon>
        <taxon>Xylaria</taxon>
    </lineage>
</organism>
<dbReference type="Proteomes" id="UP000319160">
    <property type="component" value="Unassembled WGS sequence"/>
</dbReference>
<evidence type="ECO:0000313" key="2">
    <source>
        <dbReference type="Proteomes" id="UP000319160"/>
    </source>
</evidence>
<evidence type="ECO:0000313" key="1">
    <source>
        <dbReference type="EMBL" id="TRX89183.1"/>
    </source>
</evidence>
<proteinExistence type="predicted"/>
<comment type="caution">
    <text evidence="1">The sequence shown here is derived from an EMBL/GenBank/DDBJ whole genome shotgun (WGS) entry which is preliminary data.</text>
</comment>
<accession>A0A553HMK1</accession>
<name>A0A553HMK1_9PEZI</name>
<sequence length="85" mass="9174">MDVSDIGRLAEHGTVAFQSSSDRGSDGVAASAPWSSVLGRNLVRLASSIRVDPPTRAEQGGELSPARGIIYRKWLQEEIYGMMPD</sequence>
<dbReference type="EMBL" id="VFLP01000071">
    <property type="protein sequence ID" value="TRX89183.1"/>
    <property type="molecule type" value="Genomic_DNA"/>
</dbReference>